<dbReference type="AlphaFoldDB" id="A0A1R1AWK0"/>
<organism evidence="1 2">
    <name type="scientific">Paenibacillus lautus</name>
    <name type="common">Bacillus lautus</name>
    <dbReference type="NCBI Taxonomy" id="1401"/>
    <lineage>
        <taxon>Bacteria</taxon>
        <taxon>Bacillati</taxon>
        <taxon>Bacillota</taxon>
        <taxon>Bacilli</taxon>
        <taxon>Bacillales</taxon>
        <taxon>Paenibacillaceae</taxon>
        <taxon>Paenibacillus</taxon>
    </lineage>
</organism>
<dbReference type="RefSeq" id="WP_076324567.1">
    <property type="nucleotide sequence ID" value="NZ_MRTF01000008.1"/>
</dbReference>
<name>A0A1R1AWK0_PAELA</name>
<evidence type="ECO:0000313" key="2">
    <source>
        <dbReference type="Proteomes" id="UP000187074"/>
    </source>
</evidence>
<evidence type="ECO:0000313" key="1">
    <source>
        <dbReference type="EMBL" id="OME90032.1"/>
    </source>
</evidence>
<reference evidence="1 2" key="1">
    <citation type="submission" date="2016-11" db="EMBL/GenBank/DDBJ databases">
        <title>Paenibacillus species isolates.</title>
        <authorList>
            <person name="Beno S.M."/>
        </authorList>
    </citation>
    <scope>NUCLEOTIDE SEQUENCE [LARGE SCALE GENOMIC DNA]</scope>
    <source>
        <strain evidence="1 2">FSL F4-0100</strain>
    </source>
</reference>
<dbReference type="EMBL" id="MRTF01000008">
    <property type="protein sequence ID" value="OME90032.1"/>
    <property type="molecule type" value="Genomic_DNA"/>
</dbReference>
<proteinExistence type="predicted"/>
<comment type="caution">
    <text evidence="1">The sequence shown here is derived from an EMBL/GenBank/DDBJ whole genome shotgun (WGS) entry which is preliminary data.</text>
</comment>
<gene>
    <name evidence="1" type="ORF">BK123_22260</name>
</gene>
<accession>A0A1R1AWK0</accession>
<protein>
    <submittedName>
        <fullName evidence="1">Uncharacterized protein</fullName>
    </submittedName>
</protein>
<dbReference type="STRING" id="1401.BK123_22260"/>
<sequence length="166" mass="17934">MTEETITRSKQWFSPGNKSLLMGDHQVKLHATGGAAQITLVEGSGILVTGKGSLDLTAKNIRINLDFVGAEETIASEGVNVHLSAGKTVALLCEGSTLMMSEADQSIDIVSDKITLESPENPKDIQVMSQDAVAALLAEYEEMRLRTQPVFKSDEPELRRMIGICC</sequence>
<dbReference type="Proteomes" id="UP000187074">
    <property type="component" value="Unassembled WGS sequence"/>
</dbReference>